<evidence type="ECO:0000256" key="2">
    <source>
        <dbReference type="ARBA" id="ARBA00022723"/>
    </source>
</evidence>
<evidence type="ECO:0000256" key="9">
    <source>
        <dbReference type="PROSITE-ProRule" id="PRU00042"/>
    </source>
</evidence>
<dbReference type="Pfam" id="PF13912">
    <property type="entry name" value="zf-C2H2_6"/>
    <property type="match status" value="2"/>
</dbReference>
<proteinExistence type="predicted"/>
<organism evidence="12 13">
    <name type="scientific">Stephania cephalantha</name>
    <dbReference type="NCBI Taxonomy" id="152367"/>
    <lineage>
        <taxon>Eukaryota</taxon>
        <taxon>Viridiplantae</taxon>
        <taxon>Streptophyta</taxon>
        <taxon>Embryophyta</taxon>
        <taxon>Tracheophyta</taxon>
        <taxon>Spermatophyta</taxon>
        <taxon>Magnoliopsida</taxon>
        <taxon>Ranunculales</taxon>
        <taxon>Menispermaceae</taxon>
        <taxon>Menispermoideae</taxon>
        <taxon>Cissampelideae</taxon>
        <taxon>Stephania</taxon>
    </lineage>
</organism>
<protein>
    <recommendedName>
        <fullName evidence="11">C2H2-type domain-containing protein</fullName>
    </recommendedName>
</protein>
<keyword evidence="7" id="KW-0804">Transcription</keyword>
<feature type="region of interest" description="Disordered" evidence="10">
    <location>
        <begin position="50"/>
        <end position="83"/>
    </location>
</feature>
<keyword evidence="4 9" id="KW-0863">Zinc-finger</keyword>
<dbReference type="SMART" id="SM00355">
    <property type="entry name" value="ZnF_C2H2"/>
    <property type="match status" value="2"/>
</dbReference>
<dbReference type="PROSITE" id="PS50157">
    <property type="entry name" value="ZINC_FINGER_C2H2_2"/>
    <property type="match status" value="2"/>
</dbReference>
<accession>A0AAP0J5M5</accession>
<evidence type="ECO:0000259" key="11">
    <source>
        <dbReference type="PROSITE" id="PS50157"/>
    </source>
</evidence>
<keyword evidence="8" id="KW-0539">Nucleus</keyword>
<name>A0AAP0J5M5_9MAGN</name>
<feature type="domain" description="C2H2-type" evidence="11">
    <location>
        <begin position="262"/>
        <end position="284"/>
    </location>
</feature>
<sequence>MDVAAEEAIVVVNKGKRTKRQRPCSPASAMNLLSANNNSNNNNNVCEYLSSSSWSSGEEGEDHDHDPRCFPSPVATTASTDSTEEEEDMANCLILLAQGTQGCPRRRIIDDDYRINPSKRLNIGVGDDDGMVNNCNNKLGNRKVVGGGGGSGEGKNNNGFYLYKCKTCNRCFPSFQALGGHRASHKKPRTSPVAVAVVEDKKSLLLDEDRRENQFTTRNLSTTTTTTTTTTIPSLGLALHLGNRISSPNNNNNNNNNKAKVHECSVCGSEFSSGQALGGHMRRHRPSIAATGNNGSNVDSITSESDQEVRIKKERNVLTLDLNLPAPEDDKFSFNSKQVQQQQQPPPLVFSAPALVDCHY</sequence>
<keyword evidence="3" id="KW-0677">Repeat</keyword>
<evidence type="ECO:0000256" key="1">
    <source>
        <dbReference type="ARBA" id="ARBA00004123"/>
    </source>
</evidence>
<dbReference type="GO" id="GO:0005634">
    <property type="term" value="C:nucleus"/>
    <property type="evidence" value="ECO:0007669"/>
    <property type="project" value="UniProtKB-SubCell"/>
</dbReference>
<dbReference type="GO" id="GO:0008270">
    <property type="term" value="F:zinc ion binding"/>
    <property type="evidence" value="ECO:0007669"/>
    <property type="project" value="UniProtKB-KW"/>
</dbReference>
<gene>
    <name evidence="12" type="ORF">Scep_015417</name>
</gene>
<dbReference type="PANTHER" id="PTHR26374:SF456">
    <property type="entry name" value="ZINC FINGER PROTEIN ZAT5-LIKE"/>
    <property type="match status" value="1"/>
</dbReference>
<evidence type="ECO:0000256" key="7">
    <source>
        <dbReference type="ARBA" id="ARBA00023163"/>
    </source>
</evidence>
<keyword evidence="2" id="KW-0479">Metal-binding</keyword>
<dbReference type="InterPro" id="IPR013087">
    <property type="entry name" value="Znf_C2H2_type"/>
</dbReference>
<feature type="domain" description="C2H2-type" evidence="11">
    <location>
        <begin position="163"/>
        <end position="190"/>
    </location>
</feature>
<keyword evidence="6" id="KW-0805">Transcription regulation</keyword>
<dbReference type="EMBL" id="JBBNAG010000006">
    <property type="protein sequence ID" value="KAK9126571.1"/>
    <property type="molecule type" value="Genomic_DNA"/>
</dbReference>
<keyword evidence="5" id="KW-0862">Zinc</keyword>
<evidence type="ECO:0000313" key="12">
    <source>
        <dbReference type="EMBL" id="KAK9126571.1"/>
    </source>
</evidence>
<evidence type="ECO:0000256" key="3">
    <source>
        <dbReference type="ARBA" id="ARBA00022737"/>
    </source>
</evidence>
<dbReference type="SUPFAM" id="SSF57667">
    <property type="entry name" value="beta-beta-alpha zinc fingers"/>
    <property type="match status" value="1"/>
</dbReference>
<dbReference type="PANTHER" id="PTHR26374">
    <property type="entry name" value="ZINC FINGER PROTEIN ZAT5"/>
    <property type="match status" value="1"/>
</dbReference>
<dbReference type="PROSITE" id="PS00028">
    <property type="entry name" value="ZINC_FINGER_C2H2_1"/>
    <property type="match status" value="2"/>
</dbReference>
<evidence type="ECO:0000256" key="6">
    <source>
        <dbReference type="ARBA" id="ARBA00023015"/>
    </source>
</evidence>
<comment type="subcellular location">
    <subcellularLocation>
        <location evidence="1">Nucleus</location>
    </subcellularLocation>
</comment>
<keyword evidence="13" id="KW-1185">Reference proteome</keyword>
<dbReference type="Gene3D" id="3.30.160.60">
    <property type="entry name" value="Classic Zinc Finger"/>
    <property type="match status" value="1"/>
</dbReference>
<evidence type="ECO:0000256" key="5">
    <source>
        <dbReference type="ARBA" id="ARBA00022833"/>
    </source>
</evidence>
<dbReference type="AlphaFoldDB" id="A0AAP0J5M5"/>
<comment type="caution">
    <text evidence="12">The sequence shown here is derived from an EMBL/GenBank/DDBJ whole genome shotgun (WGS) entry which is preliminary data.</text>
</comment>
<evidence type="ECO:0000256" key="10">
    <source>
        <dbReference type="SAM" id="MobiDB-lite"/>
    </source>
</evidence>
<evidence type="ECO:0000256" key="4">
    <source>
        <dbReference type="ARBA" id="ARBA00022771"/>
    </source>
</evidence>
<evidence type="ECO:0000313" key="13">
    <source>
        <dbReference type="Proteomes" id="UP001419268"/>
    </source>
</evidence>
<reference evidence="12 13" key="1">
    <citation type="submission" date="2024-01" db="EMBL/GenBank/DDBJ databases">
        <title>Genome assemblies of Stephania.</title>
        <authorList>
            <person name="Yang L."/>
        </authorList>
    </citation>
    <scope>NUCLEOTIDE SEQUENCE [LARGE SCALE GENOMIC DNA]</scope>
    <source>
        <strain evidence="12">JXDWG</strain>
        <tissue evidence="12">Leaf</tissue>
    </source>
</reference>
<evidence type="ECO:0000256" key="8">
    <source>
        <dbReference type="ARBA" id="ARBA00023242"/>
    </source>
</evidence>
<dbReference type="InterPro" id="IPR036236">
    <property type="entry name" value="Znf_C2H2_sf"/>
</dbReference>
<dbReference type="Proteomes" id="UP001419268">
    <property type="component" value="Unassembled WGS sequence"/>
</dbReference>